<evidence type="ECO:0000256" key="2">
    <source>
        <dbReference type="ARBA" id="ARBA00022840"/>
    </source>
</evidence>
<dbReference type="InterPro" id="IPR041569">
    <property type="entry name" value="AAA_lid_3"/>
</dbReference>
<dbReference type="InterPro" id="IPR003593">
    <property type="entry name" value="AAA+_ATPase"/>
</dbReference>
<dbReference type="Pfam" id="PF17862">
    <property type="entry name" value="AAA_lid_3"/>
    <property type="match status" value="1"/>
</dbReference>
<sequence length="414" mass="45416">MDEDEVGGEFESRMDGIFIKVISVIEDGHVFYGRLPNGGNSRFSFPQRVDLNRGDIIFVNEEQQWFPAPNTAWPDDSSVGVVRKILDDRGKIVVETSGGGMRILSGPQAIDVEPGNTIQYTEVDGIVDVVSRTPIRYRETGVDEDLAEYIVKPGPTPLTFDALGGYDEVKARARELIETQLGRAGELKAIGAKPVKGVLFTGAPGTGKTHLARIIADVSGAVFYQVSGPSIVSKWVGDSEETLRRLFEDAAKKERAIIFFDEIDSIAARRTSDSNGESKRVVAQLLTLLDGFKPDSNVIVIAATNRADDIDEALLRPGRFDWEIVFDLPTEHDRLEILKMKAGELQVEDRLPIDELARSTDGWSGAMLTAIWTEAALLAAGDQRSKIADEDLAIAYERVRSRPVRGRTEGADVA</sequence>
<organism evidence="5 6">
    <name type="scientific">Glutamicibacter bergerei</name>
    <dbReference type="NCBI Taxonomy" id="256702"/>
    <lineage>
        <taxon>Bacteria</taxon>
        <taxon>Bacillati</taxon>
        <taxon>Actinomycetota</taxon>
        <taxon>Actinomycetes</taxon>
        <taxon>Micrococcales</taxon>
        <taxon>Micrococcaceae</taxon>
        <taxon>Glutamicibacter</taxon>
    </lineage>
</organism>
<proteinExistence type="inferred from homology"/>
<dbReference type="Proteomes" id="UP001595884">
    <property type="component" value="Unassembled WGS sequence"/>
</dbReference>
<dbReference type="PROSITE" id="PS00674">
    <property type="entry name" value="AAA"/>
    <property type="match status" value="1"/>
</dbReference>
<evidence type="ECO:0000313" key="5">
    <source>
        <dbReference type="EMBL" id="MFC4716449.1"/>
    </source>
</evidence>
<dbReference type="EMBL" id="JBHSHE010000040">
    <property type="protein sequence ID" value="MFC4716449.1"/>
    <property type="molecule type" value="Genomic_DNA"/>
</dbReference>
<reference evidence="6" key="1">
    <citation type="journal article" date="2019" name="Int. J. Syst. Evol. Microbiol.">
        <title>The Global Catalogue of Microorganisms (GCM) 10K type strain sequencing project: providing services to taxonomists for standard genome sequencing and annotation.</title>
        <authorList>
            <consortium name="The Broad Institute Genomics Platform"/>
            <consortium name="The Broad Institute Genome Sequencing Center for Infectious Disease"/>
            <person name="Wu L."/>
            <person name="Ma J."/>
        </authorList>
    </citation>
    <scope>NUCLEOTIDE SEQUENCE [LARGE SCALE GENOMIC DNA]</scope>
    <source>
        <strain evidence="6">CGMCC 1.12849</strain>
    </source>
</reference>
<keyword evidence="1 3" id="KW-0547">Nucleotide-binding</keyword>
<dbReference type="InterPro" id="IPR003960">
    <property type="entry name" value="ATPase_AAA_CS"/>
</dbReference>
<dbReference type="RefSeq" id="WP_346059017.1">
    <property type="nucleotide sequence ID" value="NZ_BAAAVQ010000025.1"/>
</dbReference>
<dbReference type="PANTHER" id="PTHR23077:SF171">
    <property type="entry name" value="NUCLEAR VALOSIN-CONTAINING PROTEIN-LIKE"/>
    <property type="match status" value="1"/>
</dbReference>
<comment type="similarity">
    <text evidence="3">Belongs to the AAA ATPase family.</text>
</comment>
<dbReference type="InterPro" id="IPR003959">
    <property type="entry name" value="ATPase_AAA_core"/>
</dbReference>
<dbReference type="SUPFAM" id="SSF52540">
    <property type="entry name" value="P-loop containing nucleoside triphosphate hydrolases"/>
    <property type="match status" value="1"/>
</dbReference>
<protein>
    <submittedName>
        <fullName evidence="5">ATP-binding protein</fullName>
    </submittedName>
</protein>
<evidence type="ECO:0000313" key="6">
    <source>
        <dbReference type="Proteomes" id="UP001595884"/>
    </source>
</evidence>
<dbReference type="Gene3D" id="3.40.50.300">
    <property type="entry name" value="P-loop containing nucleotide triphosphate hydrolases"/>
    <property type="match status" value="1"/>
</dbReference>
<dbReference type="PANTHER" id="PTHR23077">
    <property type="entry name" value="AAA-FAMILY ATPASE"/>
    <property type="match status" value="1"/>
</dbReference>
<dbReference type="GO" id="GO:0005524">
    <property type="term" value="F:ATP binding"/>
    <property type="evidence" value="ECO:0007669"/>
    <property type="project" value="UniProtKB-KW"/>
</dbReference>
<dbReference type="Pfam" id="PF00004">
    <property type="entry name" value="AAA"/>
    <property type="match status" value="1"/>
</dbReference>
<comment type="caution">
    <text evidence="5">The sequence shown here is derived from an EMBL/GenBank/DDBJ whole genome shotgun (WGS) entry which is preliminary data.</text>
</comment>
<keyword evidence="6" id="KW-1185">Reference proteome</keyword>
<dbReference type="SMART" id="SM00382">
    <property type="entry name" value="AAA"/>
    <property type="match status" value="1"/>
</dbReference>
<evidence type="ECO:0000256" key="1">
    <source>
        <dbReference type="ARBA" id="ARBA00022741"/>
    </source>
</evidence>
<name>A0ABV9MMY6_9MICC</name>
<accession>A0ABV9MMY6</accession>
<keyword evidence="2 3" id="KW-0067">ATP-binding</keyword>
<evidence type="ECO:0000259" key="4">
    <source>
        <dbReference type="SMART" id="SM00382"/>
    </source>
</evidence>
<gene>
    <name evidence="5" type="ORF">ACFO7V_09880</name>
</gene>
<dbReference type="CDD" id="cd19503">
    <property type="entry name" value="RecA-like_CDC48_NLV2_r1-like"/>
    <property type="match status" value="1"/>
</dbReference>
<dbReference type="InterPro" id="IPR027417">
    <property type="entry name" value="P-loop_NTPase"/>
</dbReference>
<dbReference type="Gene3D" id="1.10.8.60">
    <property type="match status" value="1"/>
</dbReference>
<feature type="domain" description="AAA+ ATPase" evidence="4">
    <location>
        <begin position="194"/>
        <end position="330"/>
    </location>
</feature>
<dbReference type="InterPro" id="IPR050168">
    <property type="entry name" value="AAA_ATPase_domain"/>
</dbReference>
<evidence type="ECO:0000256" key="3">
    <source>
        <dbReference type="RuleBase" id="RU003651"/>
    </source>
</evidence>